<organism evidence="1 2">
    <name type="scientific">Streptomyces niveiscabiei</name>
    <dbReference type="NCBI Taxonomy" id="164115"/>
    <lineage>
        <taxon>Bacteria</taxon>
        <taxon>Bacillati</taxon>
        <taxon>Actinomycetota</taxon>
        <taxon>Actinomycetes</taxon>
        <taxon>Kitasatosporales</taxon>
        <taxon>Streptomycetaceae</taxon>
        <taxon>Streptomyces</taxon>
    </lineage>
</organism>
<proteinExistence type="predicted"/>
<reference evidence="1 2" key="1">
    <citation type="submission" date="2024-12" db="EMBL/GenBank/DDBJ databases">
        <title>Forecasting of Potato common scab and diversities of Pathogenic streptomyces spp. in china.</title>
        <authorList>
            <person name="Handique U."/>
            <person name="Wu J."/>
        </authorList>
    </citation>
    <scope>NUCLEOTIDE SEQUENCE [LARGE SCALE GENOMIC DNA]</scope>
    <source>
        <strain evidence="1 2">ZRIMU1530</strain>
    </source>
</reference>
<name>A0ABW9I569_9ACTN</name>
<evidence type="ECO:0000313" key="1">
    <source>
        <dbReference type="EMBL" id="MFM9615502.1"/>
    </source>
</evidence>
<dbReference type="EMBL" id="JBJVNI010000036">
    <property type="protein sequence ID" value="MFM9615502.1"/>
    <property type="molecule type" value="Genomic_DNA"/>
</dbReference>
<dbReference type="RefSeq" id="WP_409123954.1">
    <property type="nucleotide sequence ID" value="NZ_JBJVNI010000036.1"/>
</dbReference>
<sequence>MQLIHEATATVIEPGATIHLASGPSEGQAWRFEKLSEHPTDGHRVHASRSHPRIGRVHREFHPRLFGCTVKIDLPWYADRARLLHVVQHTGATCVSAFTAAVIAWMVHEYGNAEWGPVLTLLGVHTGE</sequence>
<accession>A0ABW9I569</accession>
<protein>
    <submittedName>
        <fullName evidence="1">Uncharacterized protein</fullName>
    </submittedName>
</protein>
<keyword evidence="2" id="KW-1185">Reference proteome</keyword>
<comment type="caution">
    <text evidence="1">The sequence shown here is derived from an EMBL/GenBank/DDBJ whole genome shotgun (WGS) entry which is preliminary data.</text>
</comment>
<dbReference type="Proteomes" id="UP001631957">
    <property type="component" value="Unassembled WGS sequence"/>
</dbReference>
<evidence type="ECO:0000313" key="2">
    <source>
        <dbReference type="Proteomes" id="UP001631957"/>
    </source>
</evidence>
<gene>
    <name evidence="1" type="ORF">ACKI18_43315</name>
</gene>